<keyword evidence="5 10" id="KW-0375">Hydrogen ion transport</keyword>
<comment type="subcellular location">
    <subcellularLocation>
        <location evidence="10">Cell membrane</location>
        <topology evidence="10">Peripheral membrane protein</topology>
    </subcellularLocation>
    <subcellularLocation>
        <location evidence="2">Membrane</location>
        <topology evidence="2">Peripheral membrane protein</topology>
    </subcellularLocation>
</comment>
<dbReference type="PROSITE" id="PS00153">
    <property type="entry name" value="ATPASE_GAMMA"/>
    <property type="match status" value="1"/>
</dbReference>
<evidence type="ECO:0000256" key="5">
    <source>
        <dbReference type="ARBA" id="ARBA00022781"/>
    </source>
</evidence>
<comment type="function">
    <text evidence="1 10">Produces ATP from ADP in the presence of a proton gradient across the membrane. The gamma chain is believed to be important in regulating ATPase activity and the flow of protons through the CF(0) complex.</text>
</comment>
<dbReference type="GO" id="GO:0045259">
    <property type="term" value="C:proton-transporting ATP synthase complex"/>
    <property type="evidence" value="ECO:0007669"/>
    <property type="project" value="UniProtKB-KW"/>
</dbReference>
<keyword evidence="8 10" id="KW-0139">CF(1)</keyword>
<dbReference type="Gene3D" id="1.10.287.80">
    <property type="entry name" value="ATP synthase, gamma subunit, helix hairpin domain"/>
    <property type="match status" value="2"/>
</dbReference>
<evidence type="ECO:0000256" key="10">
    <source>
        <dbReference type="HAMAP-Rule" id="MF_00815"/>
    </source>
</evidence>
<comment type="subunit">
    <text evidence="10">F-type ATPases have 2 components, CF(1) - the catalytic core - and CF(0) - the membrane proton channel. CF(1) has five subunits: alpha(3), beta(3), gamma(1), delta(1), epsilon(1). CF(0) has three main subunits: a, b and c.</text>
</comment>
<keyword evidence="11" id="KW-0378">Hydrolase</keyword>
<evidence type="ECO:0000256" key="3">
    <source>
        <dbReference type="ARBA" id="ARBA00007681"/>
    </source>
</evidence>
<evidence type="ECO:0000256" key="2">
    <source>
        <dbReference type="ARBA" id="ARBA00004170"/>
    </source>
</evidence>
<keyword evidence="6 10" id="KW-0406">Ion transport</keyword>
<evidence type="ECO:0000256" key="1">
    <source>
        <dbReference type="ARBA" id="ARBA00003456"/>
    </source>
</evidence>
<dbReference type="HAMAP" id="MF_00815">
    <property type="entry name" value="ATP_synth_gamma_bact"/>
    <property type="match status" value="1"/>
</dbReference>
<dbReference type="PANTHER" id="PTHR11693">
    <property type="entry name" value="ATP SYNTHASE GAMMA CHAIN"/>
    <property type="match status" value="1"/>
</dbReference>
<reference evidence="11" key="1">
    <citation type="submission" date="2020-02" db="EMBL/GenBank/DDBJ databases">
        <authorList>
            <person name="Meier V. D."/>
        </authorList>
    </citation>
    <scope>NUCLEOTIDE SEQUENCE</scope>
    <source>
        <strain evidence="11">AVDCRST_MAG11</strain>
    </source>
</reference>
<dbReference type="PANTHER" id="PTHR11693:SF22">
    <property type="entry name" value="ATP SYNTHASE SUBUNIT GAMMA, MITOCHONDRIAL"/>
    <property type="match status" value="1"/>
</dbReference>
<dbReference type="GO" id="GO:0046933">
    <property type="term" value="F:proton-transporting ATP synthase activity, rotational mechanism"/>
    <property type="evidence" value="ECO:0007669"/>
    <property type="project" value="UniProtKB-UniRule"/>
</dbReference>
<dbReference type="CDD" id="cd12151">
    <property type="entry name" value="F1-ATPase_gamma"/>
    <property type="match status" value="1"/>
</dbReference>
<dbReference type="InterPro" id="IPR035968">
    <property type="entry name" value="ATP_synth_F1_ATPase_gsu"/>
</dbReference>
<comment type="similarity">
    <text evidence="3 10">Belongs to the ATPase gamma chain family.</text>
</comment>
<evidence type="ECO:0000256" key="8">
    <source>
        <dbReference type="ARBA" id="ARBA00023196"/>
    </source>
</evidence>
<protein>
    <recommendedName>
        <fullName evidence="10">ATP synthase gamma chain</fullName>
    </recommendedName>
    <alternativeName>
        <fullName evidence="10">ATP synthase F1 sector gamma subunit</fullName>
    </alternativeName>
    <alternativeName>
        <fullName evidence="10">F-ATPase gamma subunit</fullName>
    </alternativeName>
</protein>
<evidence type="ECO:0000313" key="11">
    <source>
        <dbReference type="EMBL" id="CAA9306542.1"/>
    </source>
</evidence>
<accession>A0A6J4KHX8</accession>
<evidence type="ECO:0000256" key="7">
    <source>
        <dbReference type="ARBA" id="ARBA00023136"/>
    </source>
</evidence>
<dbReference type="NCBIfam" id="TIGR01146">
    <property type="entry name" value="ATPsyn_F1gamma"/>
    <property type="match status" value="1"/>
</dbReference>
<keyword evidence="7 10" id="KW-0472">Membrane</keyword>
<keyword evidence="10" id="KW-1003">Cell membrane</keyword>
<sequence>MAKGRELKGRIKSVENTRKITRTMEMVATSKMKRAQDRVVAARPYASSLADVISSLYSPALAERFPLLRQPEQERRVAVLLLTSNRGLAGGFNANLIKEARALLQRLEGAGAQADFHVVGRKGLGYFRYVGRAIASQRVDITDRPTAQDAAELVNELMAQFVAGTLDAVYVVHARFNSALSTPPTAVRVLPVAPPAAGAAGREYLLFPSAEAILTELLPAYVRNSVYRALVETAAAEQGARRTAMKSATDNAGEILNGLKRTYNRARQAQITQEIAEIVGGAAAL</sequence>
<proteinExistence type="inferred from homology"/>
<gene>
    <name evidence="10" type="primary">atpG</name>
    <name evidence="11" type="ORF">AVDCRST_MAG11-1195</name>
</gene>
<dbReference type="AlphaFoldDB" id="A0A6J4KHX8"/>
<dbReference type="InterPro" id="IPR000131">
    <property type="entry name" value="ATP_synth_F1_gsu"/>
</dbReference>
<keyword evidence="4 10" id="KW-0813">Transport</keyword>
<dbReference type="PRINTS" id="PR00126">
    <property type="entry name" value="ATPASEGAMMA"/>
</dbReference>
<dbReference type="GO" id="GO:0005886">
    <property type="term" value="C:plasma membrane"/>
    <property type="evidence" value="ECO:0007669"/>
    <property type="project" value="UniProtKB-SubCell"/>
</dbReference>
<dbReference type="EMBL" id="CADCTU010000273">
    <property type="protein sequence ID" value="CAA9306542.1"/>
    <property type="molecule type" value="Genomic_DNA"/>
</dbReference>
<dbReference type="GO" id="GO:0042777">
    <property type="term" value="P:proton motive force-driven plasma membrane ATP synthesis"/>
    <property type="evidence" value="ECO:0007669"/>
    <property type="project" value="UniProtKB-UniRule"/>
</dbReference>
<name>A0A6J4KHX8_9BACT</name>
<dbReference type="GO" id="GO:0016787">
    <property type="term" value="F:hydrolase activity"/>
    <property type="evidence" value="ECO:0007669"/>
    <property type="project" value="UniProtKB-KW"/>
</dbReference>
<organism evidence="11">
    <name type="scientific">uncultured Gemmatimonadaceae bacterium</name>
    <dbReference type="NCBI Taxonomy" id="246130"/>
    <lineage>
        <taxon>Bacteria</taxon>
        <taxon>Pseudomonadati</taxon>
        <taxon>Gemmatimonadota</taxon>
        <taxon>Gemmatimonadia</taxon>
        <taxon>Gemmatimonadales</taxon>
        <taxon>Gemmatimonadaceae</taxon>
        <taxon>environmental samples</taxon>
    </lineage>
</organism>
<evidence type="ECO:0000256" key="6">
    <source>
        <dbReference type="ARBA" id="ARBA00023065"/>
    </source>
</evidence>
<keyword evidence="9 10" id="KW-0066">ATP synthesis</keyword>
<dbReference type="InterPro" id="IPR023632">
    <property type="entry name" value="ATP_synth_F1_gsu_CS"/>
</dbReference>
<dbReference type="Gene3D" id="3.40.1380.10">
    <property type="match status" value="1"/>
</dbReference>
<dbReference type="Pfam" id="PF00231">
    <property type="entry name" value="ATP-synt"/>
    <property type="match status" value="1"/>
</dbReference>
<evidence type="ECO:0000256" key="4">
    <source>
        <dbReference type="ARBA" id="ARBA00022448"/>
    </source>
</evidence>
<dbReference type="GO" id="GO:0005524">
    <property type="term" value="F:ATP binding"/>
    <property type="evidence" value="ECO:0007669"/>
    <property type="project" value="UniProtKB-UniRule"/>
</dbReference>
<evidence type="ECO:0000256" key="9">
    <source>
        <dbReference type="ARBA" id="ARBA00023310"/>
    </source>
</evidence>
<dbReference type="SUPFAM" id="SSF52943">
    <property type="entry name" value="ATP synthase (F1-ATPase), gamma subunit"/>
    <property type="match status" value="1"/>
</dbReference>